<sequence length="90" mass="9524">MSTILLLPATPPPQPVLHLLGIVRPVTSPTEHQSRRRTSVPHTPWWVLGGVGPGVMGGVREEGREGKGGWQADGSEQQGSNRAAAEGKGR</sequence>
<evidence type="ECO:0000256" key="1">
    <source>
        <dbReference type="SAM" id="MobiDB-lite"/>
    </source>
</evidence>
<proteinExistence type="predicted"/>
<comment type="caution">
    <text evidence="2">The sequence shown here is derived from an EMBL/GenBank/DDBJ whole genome shotgun (WGS) entry which is preliminary data.</text>
</comment>
<dbReference type="AlphaFoldDB" id="A0A5B7DTM6"/>
<name>A0A5B7DTM6_PORTR</name>
<dbReference type="EMBL" id="VSRR010001373">
    <property type="protein sequence ID" value="MPC24778.1"/>
    <property type="molecule type" value="Genomic_DNA"/>
</dbReference>
<protein>
    <submittedName>
        <fullName evidence="2">Uncharacterized protein</fullName>
    </submittedName>
</protein>
<feature type="region of interest" description="Disordered" evidence="1">
    <location>
        <begin position="28"/>
        <end position="90"/>
    </location>
</feature>
<organism evidence="2 3">
    <name type="scientific">Portunus trituberculatus</name>
    <name type="common">Swimming crab</name>
    <name type="synonym">Neptunus trituberculatus</name>
    <dbReference type="NCBI Taxonomy" id="210409"/>
    <lineage>
        <taxon>Eukaryota</taxon>
        <taxon>Metazoa</taxon>
        <taxon>Ecdysozoa</taxon>
        <taxon>Arthropoda</taxon>
        <taxon>Crustacea</taxon>
        <taxon>Multicrustacea</taxon>
        <taxon>Malacostraca</taxon>
        <taxon>Eumalacostraca</taxon>
        <taxon>Eucarida</taxon>
        <taxon>Decapoda</taxon>
        <taxon>Pleocyemata</taxon>
        <taxon>Brachyura</taxon>
        <taxon>Eubrachyura</taxon>
        <taxon>Portunoidea</taxon>
        <taxon>Portunidae</taxon>
        <taxon>Portuninae</taxon>
        <taxon>Portunus</taxon>
    </lineage>
</organism>
<keyword evidence="3" id="KW-1185">Reference proteome</keyword>
<gene>
    <name evidence="2" type="ORF">E2C01_017872</name>
</gene>
<reference evidence="2 3" key="1">
    <citation type="submission" date="2019-05" db="EMBL/GenBank/DDBJ databases">
        <title>Another draft genome of Portunus trituberculatus and its Hox gene families provides insights of decapod evolution.</title>
        <authorList>
            <person name="Jeong J.-H."/>
            <person name="Song I."/>
            <person name="Kim S."/>
            <person name="Choi T."/>
            <person name="Kim D."/>
            <person name="Ryu S."/>
            <person name="Kim W."/>
        </authorList>
    </citation>
    <scope>NUCLEOTIDE SEQUENCE [LARGE SCALE GENOMIC DNA]</scope>
    <source>
        <tissue evidence="2">Muscle</tissue>
    </source>
</reference>
<dbReference type="Proteomes" id="UP000324222">
    <property type="component" value="Unassembled WGS sequence"/>
</dbReference>
<evidence type="ECO:0000313" key="2">
    <source>
        <dbReference type="EMBL" id="MPC24778.1"/>
    </source>
</evidence>
<evidence type="ECO:0000313" key="3">
    <source>
        <dbReference type="Proteomes" id="UP000324222"/>
    </source>
</evidence>
<accession>A0A5B7DTM6</accession>